<dbReference type="AlphaFoldDB" id="A0A2H6CRE3"/>
<dbReference type="Pfam" id="PF02852">
    <property type="entry name" value="Pyr_redox_dim"/>
    <property type="match status" value="1"/>
</dbReference>
<dbReference type="InterPro" id="IPR036188">
    <property type="entry name" value="FAD/NAD-bd_sf"/>
</dbReference>
<keyword evidence="5" id="KW-0560">Oxidoreductase</keyword>
<dbReference type="InterPro" id="IPR016156">
    <property type="entry name" value="FAD/NAD-linked_Rdtase_dimer_sf"/>
</dbReference>
<evidence type="ECO:0000256" key="4">
    <source>
        <dbReference type="ARBA" id="ARBA00022827"/>
    </source>
</evidence>
<protein>
    <submittedName>
        <fullName evidence="10">Putative oxidoreductase</fullName>
    </submittedName>
</protein>
<evidence type="ECO:0000313" key="10">
    <source>
        <dbReference type="EMBL" id="GBD67559.1"/>
    </source>
</evidence>
<sequence>MEIYIIGASFAGISCALHARKLYPNAKITIIEKNTMVGFLPGGLLLYLQNKFEKLSDAVFVTEKQLEAQSINVKLSEVLLDCHPEKHEITTNKGNYHYDKLILASGSEQKSMNIGLEDDDEWDPSFKNYDLSNKILDQIQNAESIAIIGAGQAGIEAASTFVDLKKTVHLIEAMDYPLFKYFDPDFLVPFLSTLKQQPNLYFYLNTTVTEVAKDKQYEILLDGQTVVSDYVITTVNVHPQLAAFTKKFQLHSDNTIQVNDYLETSAKDVFAVGDLIHSPFQIRDESVYLPQINHATRSGVIAAENLLKQEVKFTGGLRTIGTKAFGWYLASTGLIEEEAFVYKNEIAVKNFTQPFSLTDKTTIYCKVVYEKSSERLLGMQLLSKADCLEKINTAALAIENNMTLDELMQNDHFFQAEFTNVMEPLNRINLESEDRHAF</sequence>
<comment type="similarity">
    <text evidence="2">Belongs to the class-III pyridine nucleotide-disulfide oxidoreductase family.</text>
</comment>
<keyword evidence="11" id="KW-1185">Reference proteome</keyword>
<dbReference type="SUPFAM" id="SSF55424">
    <property type="entry name" value="FAD/NAD-linked reductases, dimerisation (C-terminal) domain"/>
    <property type="match status" value="1"/>
</dbReference>
<dbReference type="Gene3D" id="3.30.390.30">
    <property type="match status" value="1"/>
</dbReference>
<dbReference type="RefSeq" id="WP_103103320.1">
    <property type="nucleotide sequence ID" value="NZ_BDEC01000012.1"/>
</dbReference>
<keyword evidence="7" id="KW-0676">Redox-active center</keyword>
<evidence type="ECO:0000256" key="2">
    <source>
        <dbReference type="ARBA" id="ARBA00009130"/>
    </source>
</evidence>
<dbReference type="PRINTS" id="PR00368">
    <property type="entry name" value="FADPNR"/>
</dbReference>
<accession>A0A2H6CRE3</accession>
<evidence type="ECO:0000256" key="3">
    <source>
        <dbReference type="ARBA" id="ARBA00022630"/>
    </source>
</evidence>
<evidence type="ECO:0000256" key="5">
    <source>
        <dbReference type="ARBA" id="ARBA00023002"/>
    </source>
</evidence>
<name>A0A2H6CRE3_TETHA</name>
<gene>
    <name evidence="10" type="ORF">TEHN7118_0365</name>
</gene>
<organism evidence="10 11">
    <name type="scientific">Tetragenococcus halophilus subsp. halophilus</name>
    <dbReference type="NCBI Taxonomy" id="1513897"/>
    <lineage>
        <taxon>Bacteria</taxon>
        <taxon>Bacillati</taxon>
        <taxon>Bacillota</taxon>
        <taxon>Bacilli</taxon>
        <taxon>Lactobacillales</taxon>
        <taxon>Enterococcaceae</taxon>
        <taxon>Tetragenococcus</taxon>
    </lineage>
</organism>
<feature type="domain" description="Pyridine nucleotide-disulphide oxidoreductase dimerisation" evidence="8">
    <location>
        <begin position="327"/>
        <end position="410"/>
    </location>
</feature>
<dbReference type="Pfam" id="PF07992">
    <property type="entry name" value="Pyr_redox_2"/>
    <property type="match status" value="1"/>
</dbReference>
<evidence type="ECO:0000256" key="1">
    <source>
        <dbReference type="ARBA" id="ARBA00001974"/>
    </source>
</evidence>
<proteinExistence type="inferred from homology"/>
<dbReference type="GO" id="GO:0016491">
    <property type="term" value="F:oxidoreductase activity"/>
    <property type="evidence" value="ECO:0007669"/>
    <property type="project" value="UniProtKB-KW"/>
</dbReference>
<comment type="cofactor">
    <cofactor evidence="1">
        <name>FAD</name>
        <dbReference type="ChEBI" id="CHEBI:57692"/>
    </cofactor>
</comment>
<dbReference type="EMBL" id="BDEC01000012">
    <property type="protein sequence ID" value="GBD67559.1"/>
    <property type="molecule type" value="Genomic_DNA"/>
</dbReference>
<dbReference type="PANTHER" id="PTHR43429">
    <property type="entry name" value="PYRIDINE NUCLEOTIDE-DISULFIDE OXIDOREDUCTASE DOMAIN-CONTAINING"/>
    <property type="match status" value="1"/>
</dbReference>
<comment type="caution">
    <text evidence="10">The sequence shown here is derived from an EMBL/GenBank/DDBJ whole genome shotgun (WGS) entry which is preliminary data.</text>
</comment>
<dbReference type="InterPro" id="IPR023753">
    <property type="entry name" value="FAD/NAD-binding_dom"/>
</dbReference>
<keyword evidence="6" id="KW-0558">Oxidation</keyword>
<evidence type="ECO:0000259" key="9">
    <source>
        <dbReference type="Pfam" id="PF07992"/>
    </source>
</evidence>
<evidence type="ECO:0000259" key="8">
    <source>
        <dbReference type="Pfam" id="PF02852"/>
    </source>
</evidence>
<keyword evidence="3" id="KW-0285">Flavoprotein</keyword>
<dbReference type="PANTHER" id="PTHR43429:SF1">
    <property type="entry name" value="NAD(P)H SULFUR OXIDOREDUCTASE (COA-DEPENDENT)"/>
    <property type="match status" value="1"/>
</dbReference>
<evidence type="ECO:0000313" key="11">
    <source>
        <dbReference type="Proteomes" id="UP000236214"/>
    </source>
</evidence>
<evidence type="ECO:0000256" key="7">
    <source>
        <dbReference type="ARBA" id="ARBA00023284"/>
    </source>
</evidence>
<dbReference type="InterPro" id="IPR050260">
    <property type="entry name" value="FAD-bd_OxRdtase"/>
</dbReference>
<dbReference type="InterPro" id="IPR004099">
    <property type="entry name" value="Pyr_nucl-diS_OxRdtase_dimer"/>
</dbReference>
<dbReference type="Gene3D" id="3.50.50.60">
    <property type="entry name" value="FAD/NAD(P)-binding domain"/>
    <property type="match status" value="2"/>
</dbReference>
<dbReference type="PRINTS" id="PR00469">
    <property type="entry name" value="PNDRDTASEII"/>
</dbReference>
<dbReference type="Proteomes" id="UP000236214">
    <property type="component" value="Unassembled WGS sequence"/>
</dbReference>
<keyword evidence="4" id="KW-0274">FAD</keyword>
<dbReference type="SUPFAM" id="SSF51905">
    <property type="entry name" value="FAD/NAD(P)-binding domain"/>
    <property type="match status" value="1"/>
</dbReference>
<feature type="domain" description="FAD/NAD(P)-binding" evidence="9">
    <location>
        <begin position="2"/>
        <end position="297"/>
    </location>
</feature>
<reference evidence="10 11" key="1">
    <citation type="submission" date="2016-05" db="EMBL/GenBank/DDBJ databases">
        <title>Whole genome sequencing of Tetragenococcus halophilus subsp. halophilus NISL 7118.</title>
        <authorList>
            <person name="Shiwa Y."/>
            <person name="Nishimura I."/>
            <person name="Yoshikawa H."/>
            <person name="Koyama Y."/>
            <person name="Oguma T."/>
        </authorList>
    </citation>
    <scope>NUCLEOTIDE SEQUENCE [LARGE SCALE GENOMIC DNA]</scope>
    <source>
        <strain evidence="10 11">NISL 7118</strain>
    </source>
</reference>
<evidence type="ECO:0000256" key="6">
    <source>
        <dbReference type="ARBA" id="ARBA00023097"/>
    </source>
</evidence>